<dbReference type="InterPro" id="IPR001293">
    <property type="entry name" value="Znf_TRAF"/>
</dbReference>
<keyword evidence="3 8" id="KW-0863">Zinc-finger</keyword>
<feature type="region of interest" description="Disordered" evidence="9">
    <location>
        <begin position="602"/>
        <end position="659"/>
    </location>
</feature>
<evidence type="ECO:0000256" key="5">
    <source>
        <dbReference type="ARBA" id="ARBA00022990"/>
    </source>
</evidence>
<keyword evidence="4 8" id="KW-0862">Zinc</keyword>
<feature type="compositionally biased region" description="Polar residues" evidence="9">
    <location>
        <begin position="209"/>
        <end position="227"/>
    </location>
</feature>
<dbReference type="GO" id="GO:0045824">
    <property type="term" value="P:negative regulation of innate immune response"/>
    <property type="evidence" value="ECO:0007669"/>
    <property type="project" value="TreeGrafter"/>
</dbReference>
<sequence length="659" mass="73614">MLGYWFYNGPGKPRYFLRNMSCQYSVLDRVNPVQVLRRPLMPNTSLVDCLLPPQFQMSLGNCIAFPSPSLSLQAMADESTQFCANCHHDIPEANFTTHEIHCHRNIALCEVCHEPVPRSDLPQHKEQDHVQVKCKCGLKFEKRQMEFHQSSECSQRMVPCQYCDLELVFSQSKEHEDYCGTRTEPCKFCKSNVMLRELVVHPALCGSLTPPQDRNNSRASHCSTEPQSPGAWFEAHSIRNLLRAQEGGAHKNNNASPSDRRAPPRPLEARLQNSPWEHLGMERRRNIAPRNTDFNHLLEQEAAVLGHNNNDMASLAWPEGQSVAEDSASLDYLLALSLHSDGDTGDAGGGEGALWTDVWDHKFGRMSNTDPILPISPPNNYHQITTSTNKAPVHDHTETMLPCEFCEELFPEVDLILHQTGCNPASAFASFSKRPPSPCYDDRVARGAGGLMPLPPDTPSLLPFPGSDSPLSCSPPASPLEGDVVIPCEFCGVALEEAVVFHHQDKCDLRPQAPHSLEKVNKGSFQKTFLPPKESCGRSSSEIQRRLNHQLDPLEVLDRDLFGRDRGRPPVRTPNEWQRSHNGLPIPEKISNCDLQVKNSLHGREIDGGHPLFSEGHKSNSAEAVGSLQRDNEGPMNKGPWKRGPAKVPKKQNKEQEEE</sequence>
<feature type="compositionally biased region" description="Basic residues" evidence="9">
    <location>
        <begin position="640"/>
        <end position="651"/>
    </location>
</feature>
<keyword evidence="12" id="KW-1185">Reference proteome</keyword>
<feature type="domain" description="TRAF-type" evidence="10">
    <location>
        <begin position="97"/>
        <end position="163"/>
    </location>
</feature>
<dbReference type="InterPro" id="IPR051986">
    <property type="entry name" value="Innate_Immune_Apopt_Reg"/>
</dbReference>
<dbReference type="FunCoup" id="A0A3P9A3S2">
    <property type="interactions" value="1058"/>
</dbReference>
<reference evidence="11" key="2">
    <citation type="submission" date="2020-02" db="EMBL/GenBank/DDBJ databases">
        <title>Esox lucius (northern pike) genome, fEsoLuc1, primary haplotype.</title>
        <authorList>
            <person name="Myers G."/>
            <person name="Karagic N."/>
            <person name="Meyer A."/>
            <person name="Pippel M."/>
            <person name="Reichard M."/>
            <person name="Winkler S."/>
            <person name="Tracey A."/>
            <person name="Sims Y."/>
            <person name="Howe K."/>
            <person name="Rhie A."/>
            <person name="Formenti G."/>
            <person name="Durbin R."/>
            <person name="Fedrigo O."/>
            <person name="Jarvis E.D."/>
        </authorList>
    </citation>
    <scope>NUCLEOTIDE SEQUENCE [LARGE SCALE GENOMIC DNA]</scope>
</reference>
<dbReference type="Ensembl" id="ENSELUT00000039019.3">
    <property type="protein sequence ID" value="ENSELUP00000035642.3"/>
    <property type="gene ID" value="ENSELUG00000014733.3"/>
</dbReference>
<dbReference type="PANTHER" id="PTHR16295:SF19">
    <property type="entry name" value="TRAF-TYPE ZINC FINGER DOMAIN-CONTAINING PROTEIN 1"/>
    <property type="match status" value="1"/>
</dbReference>
<name>A0A3P9A3S2_ESOLU</name>
<reference evidence="11" key="3">
    <citation type="submission" date="2025-08" db="UniProtKB">
        <authorList>
            <consortium name="Ensembl"/>
        </authorList>
    </citation>
    <scope>IDENTIFICATION</scope>
</reference>
<evidence type="ECO:0000256" key="4">
    <source>
        <dbReference type="ARBA" id="ARBA00022833"/>
    </source>
</evidence>
<accession>A0A3P9A3S2</accession>
<dbReference type="InterPro" id="IPR013083">
    <property type="entry name" value="Znf_RING/FYVE/PHD"/>
</dbReference>
<gene>
    <name evidence="11" type="primary">TRAFD1</name>
</gene>
<keyword evidence="5" id="KW-0007">Acetylation</keyword>
<feature type="region of interest" description="Disordered" evidence="9">
    <location>
        <begin position="562"/>
        <end position="589"/>
    </location>
</feature>
<dbReference type="GO" id="GO:0005739">
    <property type="term" value="C:mitochondrion"/>
    <property type="evidence" value="ECO:0007669"/>
    <property type="project" value="TreeGrafter"/>
</dbReference>
<protein>
    <recommendedName>
        <fullName evidence="7">TRAF-type zinc finger domain-containing protein 1</fullName>
    </recommendedName>
</protein>
<dbReference type="InParanoid" id="A0A3P9A3S2"/>
<evidence type="ECO:0000256" key="1">
    <source>
        <dbReference type="ARBA" id="ARBA00022553"/>
    </source>
</evidence>
<evidence type="ECO:0000259" key="10">
    <source>
        <dbReference type="PROSITE" id="PS50145"/>
    </source>
</evidence>
<feature type="zinc finger region" description="TRAF-type" evidence="8">
    <location>
        <begin position="97"/>
        <end position="163"/>
    </location>
</feature>
<reference evidence="12" key="1">
    <citation type="journal article" date="2014" name="PLoS ONE">
        <title>The genome and linkage map of the northern pike (Esox lucius): conserved synteny revealed between the salmonid sister group and the Neoteleostei.</title>
        <authorList>
            <person name="Rondeau E.B."/>
            <person name="Minkley D.R."/>
            <person name="Leong J.S."/>
            <person name="Messmer A.M."/>
            <person name="Jantzen J.R."/>
            <person name="von Schalburg K.R."/>
            <person name="Lemon C."/>
            <person name="Bird N.H."/>
            <person name="Koop B.F."/>
        </authorList>
    </citation>
    <scope>NUCLEOTIDE SEQUENCE</scope>
</reference>
<dbReference type="Proteomes" id="UP000265140">
    <property type="component" value="Chromosome 13"/>
</dbReference>
<organism evidence="11 12">
    <name type="scientific">Esox lucius</name>
    <name type="common">Northern pike</name>
    <dbReference type="NCBI Taxonomy" id="8010"/>
    <lineage>
        <taxon>Eukaryota</taxon>
        <taxon>Metazoa</taxon>
        <taxon>Chordata</taxon>
        <taxon>Craniata</taxon>
        <taxon>Vertebrata</taxon>
        <taxon>Euteleostomi</taxon>
        <taxon>Actinopterygii</taxon>
        <taxon>Neopterygii</taxon>
        <taxon>Teleostei</taxon>
        <taxon>Protacanthopterygii</taxon>
        <taxon>Esociformes</taxon>
        <taxon>Esocidae</taxon>
        <taxon>Esox</taxon>
    </lineage>
</organism>
<dbReference type="OMA" id="NIRIPCE"/>
<dbReference type="AlphaFoldDB" id="A0A3P9A3S2"/>
<evidence type="ECO:0000313" key="12">
    <source>
        <dbReference type="Proteomes" id="UP000265140"/>
    </source>
</evidence>
<dbReference type="GeneTree" id="ENSGT00530000063869"/>
<dbReference type="PANTHER" id="PTHR16295">
    <property type="entry name" value="TRAF-TYPE ZINC FINGER PROTEIN-RELATED"/>
    <property type="match status" value="1"/>
</dbReference>
<reference evidence="11" key="4">
    <citation type="submission" date="2025-09" db="UniProtKB">
        <authorList>
            <consortium name="Ensembl"/>
        </authorList>
    </citation>
    <scope>IDENTIFICATION</scope>
</reference>
<keyword evidence="1" id="KW-0597">Phosphoprotein</keyword>
<dbReference type="Gene3D" id="3.30.40.10">
    <property type="entry name" value="Zinc/RING finger domain, C3HC4 (zinc finger)"/>
    <property type="match status" value="1"/>
</dbReference>
<evidence type="ECO:0000256" key="6">
    <source>
        <dbReference type="ARBA" id="ARBA00037636"/>
    </source>
</evidence>
<keyword evidence="2 8" id="KW-0479">Metal-binding</keyword>
<evidence type="ECO:0000256" key="3">
    <source>
        <dbReference type="ARBA" id="ARBA00022771"/>
    </source>
</evidence>
<evidence type="ECO:0000256" key="8">
    <source>
        <dbReference type="PROSITE-ProRule" id="PRU00207"/>
    </source>
</evidence>
<proteinExistence type="predicted"/>
<dbReference type="Pfam" id="PF21366">
    <property type="entry name" value="TRAFD1-XIAF1_ZnF"/>
    <property type="match status" value="1"/>
</dbReference>
<evidence type="ECO:0000256" key="9">
    <source>
        <dbReference type="SAM" id="MobiDB-lite"/>
    </source>
</evidence>
<dbReference type="PROSITE" id="PS50145">
    <property type="entry name" value="ZF_TRAF"/>
    <property type="match status" value="1"/>
</dbReference>
<dbReference type="GO" id="GO:0008270">
    <property type="term" value="F:zinc ion binding"/>
    <property type="evidence" value="ECO:0007669"/>
    <property type="project" value="UniProtKB-KW"/>
</dbReference>
<evidence type="ECO:0000256" key="2">
    <source>
        <dbReference type="ARBA" id="ARBA00022723"/>
    </source>
</evidence>
<comment type="function">
    <text evidence="6">Negative feedback regulator that controls excessive innate immune responses. Regulates both Toll-like receptor 4 (TLR4) and DDX58/RIG1-like helicases (RLH) pathways. May inhibit the LTR pathway by direct interaction with TRAF6 and attenuation of NF-kappa-B activation. May negatively regulate the RLH pathway downstream from MAVS and upstream of NF-kappa-B and IRF3.</text>
</comment>
<dbReference type="Bgee" id="ENSELUG00000014733">
    <property type="expression patterns" value="Expressed in spleen and 15 other cell types or tissues"/>
</dbReference>
<evidence type="ECO:0000313" key="11">
    <source>
        <dbReference type="Ensembl" id="ENSELUP00000035642.3"/>
    </source>
</evidence>
<dbReference type="InterPro" id="IPR049439">
    <property type="entry name" value="TRAFD1-XIAF1_Znf"/>
</dbReference>
<evidence type="ECO:0000256" key="7">
    <source>
        <dbReference type="ARBA" id="ARBA00040410"/>
    </source>
</evidence>
<feature type="region of interest" description="Disordered" evidence="9">
    <location>
        <begin position="209"/>
        <end position="229"/>
    </location>
</feature>
<feature type="region of interest" description="Disordered" evidence="9">
    <location>
        <begin position="248"/>
        <end position="267"/>
    </location>
</feature>